<dbReference type="CDD" id="cd00408">
    <property type="entry name" value="DHDPS-like"/>
    <property type="match status" value="1"/>
</dbReference>
<dbReference type="Proteomes" id="UP000607197">
    <property type="component" value="Unassembled WGS sequence"/>
</dbReference>
<dbReference type="PANTHER" id="PTHR12128">
    <property type="entry name" value="DIHYDRODIPICOLINATE SYNTHASE"/>
    <property type="match status" value="1"/>
</dbReference>
<dbReference type="InterPro" id="IPR020625">
    <property type="entry name" value="Schiff_base-form_aldolases_AS"/>
</dbReference>
<evidence type="ECO:0000256" key="3">
    <source>
        <dbReference type="PIRSR" id="PIRSR001365-1"/>
    </source>
</evidence>
<dbReference type="InterPro" id="IPR013785">
    <property type="entry name" value="Aldolase_TIM"/>
</dbReference>
<dbReference type="SUPFAM" id="SSF51569">
    <property type="entry name" value="Aldolase"/>
    <property type="match status" value="1"/>
</dbReference>
<reference evidence="5" key="2">
    <citation type="submission" date="2020-09" db="EMBL/GenBank/DDBJ databases">
        <authorList>
            <person name="Sun Q."/>
            <person name="Ohkuma M."/>
        </authorList>
    </citation>
    <scope>NUCLEOTIDE SEQUENCE</scope>
    <source>
        <strain evidence="5">JCM 19596</strain>
    </source>
</reference>
<organism evidence="5 6">
    <name type="scientific">Halocalculus aciditolerans</name>
    <dbReference type="NCBI Taxonomy" id="1383812"/>
    <lineage>
        <taxon>Archaea</taxon>
        <taxon>Methanobacteriati</taxon>
        <taxon>Methanobacteriota</taxon>
        <taxon>Stenosarchaea group</taxon>
        <taxon>Halobacteria</taxon>
        <taxon>Halobacteriales</taxon>
        <taxon>Halobacteriaceae</taxon>
        <taxon>Halocalculus</taxon>
    </lineage>
</organism>
<dbReference type="EMBL" id="BMPG01000001">
    <property type="protein sequence ID" value="GGL49638.1"/>
    <property type="molecule type" value="Genomic_DNA"/>
</dbReference>
<keyword evidence="6" id="KW-1185">Reference proteome</keyword>
<protein>
    <submittedName>
        <fullName evidence="5">Dihydrodipicolinate synthase family protein</fullName>
    </submittedName>
</protein>
<dbReference type="PRINTS" id="PR00146">
    <property type="entry name" value="DHPICSNTHASE"/>
</dbReference>
<dbReference type="GO" id="GO:0008840">
    <property type="term" value="F:4-hydroxy-tetrahydrodipicolinate synthase activity"/>
    <property type="evidence" value="ECO:0007669"/>
    <property type="project" value="TreeGrafter"/>
</dbReference>
<proteinExistence type="predicted"/>
<dbReference type="RefSeq" id="WP_188975448.1">
    <property type="nucleotide sequence ID" value="NZ_BMPG01000001.1"/>
</dbReference>
<dbReference type="SMART" id="SM01130">
    <property type="entry name" value="DHDPS"/>
    <property type="match status" value="1"/>
</dbReference>
<feature type="binding site" evidence="4">
    <location>
        <position position="201"/>
    </location>
    <ligand>
        <name>pyruvate</name>
        <dbReference type="ChEBI" id="CHEBI:15361"/>
    </ligand>
</feature>
<dbReference type="InterPro" id="IPR002220">
    <property type="entry name" value="DapA-like"/>
</dbReference>
<dbReference type="OrthoDB" id="350860at2157"/>
<gene>
    <name evidence="5" type="ORF">GCM10009039_04710</name>
</gene>
<keyword evidence="1" id="KW-0456">Lyase</keyword>
<evidence type="ECO:0000256" key="1">
    <source>
        <dbReference type="ARBA" id="ARBA00023239"/>
    </source>
</evidence>
<accession>A0A830F879</accession>
<evidence type="ECO:0000313" key="6">
    <source>
        <dbReference type="Proteomes" id="UP000607197"/>
    </source>
</evidence>
<feature type="active site" description="Schiff-base intermediate with substrate" evidence="3">
    <location>
        <position position="160"/>
    </location>
</feature>
<sequence>MNGTGVPLATPFDESGELDVDALAAVTEWVTERGIDFLVPCGSNSEAELLTADERARVIETVVDAAPDGVAVLAGTGHPGFKATVEQSERAAEAGADGVLVVTPFYYTHDESSLAAYYRDVADAVSAPVYLYSVPAYTNVKLDPRTVESLAEHENVVGMKDSSGDLETLQRERDYAPEFELFTGSGSVFAPALDAGADGGIMALGNVVPERVKEIYELHRAGKDEEARQLNSRLVDLNRAVTSEYGVPGLKAAMRYRDAPAGHVRRPFRPLGADATKRVETLVDAALP</sequence>
<dbReference type="Gene3D" id="3.20.20.70">
    <property type="entry name" value="Aldolase class I"/>
    <property type="match status" value="1"/>
</dbReference>
<evidence type="ECO:0000313" key="5">
    <source>
        <dbReference type="EMBL" id="GGL49638.1"/>
    </source>
</evidence>
<dbReference type="Pfam" id="PF00701">
    <property type="entry name" value="DHDPS"/>
    <property type="match status" value="1"/>
</dbReference>
<evidence type="ECO:0000256" key="4">
    <source>
        <dbReference type="PIRSR" id="PIRSR001365-2"/>
    </source>
</evidence>
<reference evidence="5" key="1">
    <citation type="journal article" date="2014" name="Int. J. Syst. Evol. Microbiol.">
        <title>Complete genome sequence of Corynebacterium casei LMG S-19264T (=DSM 44701T), isolated from a smear-ripened cheese.</title>
        <authorList>
            <consortium name="US DOE Joint Genome Institute (JGI-PGF)"/>
            <person name="Walter F."/>
            <person name="Albersmeier A."/>
            <person name="Kalinowski J."/>
            <person name="Ruckert C."/>
        </authorList>
    </citation>
    <scope>NUCLEOTIDE SEQUENCE</scope>
    <source>
        <strain evidence="5">JCM 19596</strain>
    </source>
</reference>
<dbReference type="AlphaFoldDB" id="A0A830F879"/>
<comment type="caution">
    <text evidence="5">The sequence shown here is derived from an EMBL/GenBank/DDBJ whole genome shotgun (WGS) entry which is preliminary data.</text>
</comment>
<dbReference type="PROSITE" id="PS00666">
    <property type="entry name" value="DHDPS_2"/>
    <property type="match status" value="1"/>
</dbReference>
<feature type="active site" description="Proton donor/acceptor" evidence="3">
    <location>
        <position position="132"/>
    </location>
</feature>
<keyword evidence="2" id="KW-0704">Schiff base</keyword>
<dbReference type="PANTHER" id="PTHR12128:SF66">
    <property type="entry name" value="4-HYDROXY-2-OXOGLUTARATE ALDOLASE, MITOCHONDRIAL"/>
    <property type="match status" value="1"/>
</dbReference>
<name>A0A830F879_9EURY</name>
<dbReference type="GO" id="GO:0008675">
    <property type="term" value="F:2-dehydro-3-deoxy-phosphogluconate aldolase activity"/>
    <property type="evidence" value="ECO:0007669"/>
    <property type="project" value="UniProtKB-ARBA"/>
</dbReference>
<dbReference type="GO" id="GO:0044281">
    <property type="term" value="P:small molecule metabolic process"/>
    <property type="evidence" value="ECO:0007669"/>
    <property type="project" value="UniProtKB-ARBA"/>
</dbReference>
<dbReference type="PIRSF" id="PIRSF001365">
    <property type="entry name" value="DHDPS"/>
    <property type="match status" value="1"/>
</dbReference>
<evidence type="ECO:0000256" key="2">
    <source>
        <dbReference type="ARBA" id="ARBA00023270"/>
    </source>
</evidence>